<name>A0A4R5AWZ0_9FLAO</name>
<dbReference type="PROSITE" id="PS51257">
    <property type="entry name" value="PROKAR_LIPOPROTEIN"/>
    <property type="match status" value="1"/>
</dbReference>
<dbReference type="AlphaFoldDB" id="A0A4R5AWZ0"/>
<accession>A0A4R5AWZ0</accession>
<protein>
    <submittedName>
        <fullName evidence="2">DUF2807 domain-containing protein</fullName>
    </submittedName>
</protein>
<evidence type="ECO:0000259" key="1">
    <source>
        <dbReference type="Pfam" id="PF10988"/>
    </source>
</evidence>
<keyword evidence="3" id="KW-1185">Reference proteome</keyword>
<organism evidence="2 3">
    <name type="scientific">Flavobacterium caseinilyticum</name>
    <dbReference type="NCBI Taxonomy" id="2541732"/>
    <lineage>
        <taxon>Bacteria</taxon>
        <taxon>Pseudomonadati</taxon>
        <taxon>Bacteroidota</taxon>
        <taxon>Flavobacteriia</taxon>
        <taxon>Flavobacteriales</taxon>
        <taxon>Flavobacteriaceae</taxon>
        <taxon>Flavobacterium</taxon>
    </lineage>
</organism>
<feature type="domain" description="Putative auto-transporter adhesin head GIN" evidence="1">
    <location>
        <begin position="50"/>
        <end position="226"/>
    </location>
</feature>
<evidence type="ECO:0000313" key="2">
    <source>
        <dbReference type="EMBL" id="TDD75172.1"/>
    </source>
</evidence>
<dbReference type="OrthoDB" id="1422484at2"/>
<evidence type="ECO:0000313" key="3">
    <source>
        <dbReference type="Proteomes" id="UP000295278"/>
    </source>
</evidence>
<comment type="caution">
    <text evidence="2">The sequence shown here is derived from an EMBL/GenBank/DDBJ whole genome shotgun (WGS) entry which is preliminary data.</text>
</comment>
<dbReference type="Proteomes" id="UP000295278">
    <property type="component" value="Unassembled WGS sequence"/>
</dbReference>
<reference evidence="2 3" key="1">
    <citation type="submission" date="2019-03" db="EMBL/GenBank/DDBJ databases">
        <title>Flavobacterium AT-3-2 sp. nov., isolated from arctic soil.</title>
        <authorList>
            <person name="Chaudhary D.K."/>
        </authorList>
    </citation>
    <scope>NUCLEOTIDE SEQUENCE [LARGE SCALE GENOMIC DNA]</scope>
    <source>
        <strain evidence="2 3">AT-3-2</strain>
    </source>
</reference>
<dbReference type="Pfam" id="PF10988">
    <property type="entry name" value="DUF2807"/>
    <property type="match status" value="1"/>
</dbReference>
<dbReference type="RefSeq" id="WP_131910094.1">
    <property type="nucleotide sequence ID" value="NZ_SMFM01000006.1"/>
</dbReference>
<gene>
    <name evidence="2" type="ORF">E0F89_12370</name>
</gene>
<dbReference type="Gene3D" id="2.160.20.120">
    <property type="match status" value="1"/>
</dbReference>
<dbReference type="EMBL" id="SMFM01000006">
    <property type="protein sequence ID" value="TDD75172.1"/>
    <property type="molecule type" value="Genomic_DNA"/>
</dbReference>
<sequence length="246" mass="25865">MLRIIALITKFILVALTALLFGSCNHFINLNAIEGSGNVTTENRIVEGEFVNVEVSNAIDLIIEQADRSEISVEADDNLQKHISTKVKNGTLIISCDKNSFINTRSKKVTVKMPNISQLEATSGATIISKNILKGENIKLNSSSAASIDVKVEADKITCDTSSGSSITVNGIALKMRTTASSGSKIDSQNLQANEVTAAVSSGASISVHPIVSLKAEASSGGSINYDIIPKSVQKKISSGGSIGKE</sequence>
<proteinExistence type="predicted"/>
<dbReference type="InterPro" id="IPR021255">
    <property type="entry name" value="DUF2807"/>
</dbReference>